<protein>
    <submittedName>
        <fullName evidence="1">Uncharacterized protein</fullName>
    </submittedName>
</protein>
<organism evidence="1 2">
    <name type="scientific">Protea cynaroides</name>
    <dbReference type="NCBI Taxonomy" id="273540"/>
    <lineage>
        <taxon>Eukaryota</taxon>
        <taxon>Viridiplantae</taxon>
        <taxon>Streptophyta</taxon>
        <taxon>Embryophyta</taxon>
        <taxon>Tracheophyta</taxon>
        <taxon>Spermatophyta</taxon>
        <taxon>Magnoliopsida</taxon>
        <taxon>Proteales</taxon>
        <taxon>Proteaceae</taxon>
        <taxon>Protea</taxon>
    </lineage>
</organism>
<dbReference type="AlphaFoldDB" id="A0A9Q0KH86"/>
<evidence type="ECO:0000313" key="2">
    <source>
        <dbReference type="Proteomes" id="UP001141806"/>
    </source>
</evidence>
<reference evidence="1" key="1">
    <citation type="journal article" date="2023" name="Plant J.">
        <title>The genome of the king protea, Protea cynaroides.</title>
        <authorList>
            <person name="Chang J."/>
            <person name="Duong T.A."/>
            <person name="Schoeman C."/>
            <person name="Ma X."/>
            <person name="Roodt D."/>
            <person name="Barker N."/>
            <person name="Li Z."/>
            <person name="Van de Peer Y."/>
            <person name="Mizrachi E."/>
        </authorList>
    </citation>
    <scope>NUCLEOTIDE SEQUENCE</scope>
    <source>
        <tissue evidence="1">Young leaves</tissue>
    </source>
</reference>
<accession>A0A9Q0KH86</accession>
<comment type="caution">
    <text evidence="1">The sequence shown here is derived from an EMBL/GenBank/DDBJ whole genome shotgun (WGS) entry which is preliminary data.</text>
</comment>
<dbReference type="EMBL" id="JAMYWD010000005">
    <property type="protein sequence ID" value="KAJ4970415.1"/>
    <property type="molecule type" value="Genomic_DNA"/>
</dbReference>
<name>A0A9Q0KH86_9MAGN</name>
<proteinExistence type="predicted"/>
<dbReference type="Proteomes" id="UP001141806">
    <property type="component" value="Unassembled WGS sequence"/>
</dbReference>
<gene>
    <name evidence="1" type="ORF">NE237_003514</name>
</gene>
<evidence type="ECO:0000313" key="1">
    <source>
        <dbReference type="EMBL" id="KAJ4970415.1"/>
    </source>
</evidence>
<keyword evidence="2" id="KW-1185">Reference proteome</keyword>
<sequence>MSQSPGILAGFEKPKKFFLLRKSHQSYIYDGDRIPNTIMAWRSPTSKTPGYAISWQRMDFNFPLHQKWWRRGWCWCTGGLGGCTGGGIQGGIGGGSGAAAAAGDGGGFGGGDGGGAEGGLRGGGGDGIGGEAGWCWWRFWGWSKWWLLEVKSITLTSVA</sequence>